<evidence type="ECO:0000313" key="6">
    <source>
        <dbReference type="Proteomes" id="UP000199068"/>
    </source>
</evidence>
<evidence type="ECO:0000259" key="4">
    <source>
        <dbReference type="PROSITE" id="PS50949"/>
    </source>
</evidence>
<evidence type="ECO:0000313" key="5">
    <source>
        <dbReference type="EMBL" id="SDL25883.1"/>
    </source>
</evidence>
<dbReference type="GO" id="GO:0003700">
    <property type="term" value="F:DNA-binding transcription factor activity"/>
    <property type="evidence" value="ECO:0007669"/>
    <property type="project" value="InterPro"/>
</dbReference>
<keyword evidence="1" id="KW-0805">Transcription regulation</keyword>
<keyword evidence="2 5" id="KW-0238">DNA-binding</keyword>
<protein>
    <submittedName>
        <fullName evidence="5">DNA-binding transcriptional regulator YhcF, GntR family</fullName>
    </submittedName>
</protein>
<name>A0A1G9ILV0_9FIRM</name>
<dbReference type="PANTHER" id="PTHR38445:SF6">
    <property type="entry name" value="GNTR-FAMILY TRANSCRIPTIONAL REGULATOR"/>
    <property type="match status" value="1"/>
</dbReference>
<dbReference type="PROSITE" id="PS50949">
    <property type="entry name" value="HTH_GNTR"/>
    <property type="match status" value="1"/>
</dbReference>
<dbReference type="GO" id="GO:0003677">
    <property type="term" value="F:DNA binding"/>
    <property type="evidence" value="ECO:0007669"/>
    <property type="project" value="UniProtKB-KW"/>
</dbReference>
<keyword evidence="6" id="KW-1185">Reference proteome</keyword>
<dbReference type="InterPro" id="IPR000524">
    <property type="entry name" value="Tscrpt_reg_HTH_GntR"/>
</dbReference>
<evidence type="ECO:0000256" key="3">
    <source>
        <dbReference type="ARBA" id="ARBA00023163"/>
    </source>
</evidence>
<evidence type="ECO:0000256" key="1">
    <source>
        <dbReference type="ARBA" id="ARBA00023015"/>
    </source>
</evidence>
<dbReference type="CDD" id="cd07377">
    <property type="entry name" value="WHTH_GntR"/>
    <property type="match status" value="1"/>
</dbReference>
<evidence type="ECO:0000256" key="2">
    <source>
        <dbReference type="ARBA" id="ARBA00023125"/>
    </source>
</evidence>
<proteinExistence type="predicted"/>
<dbReference type="SUPFAM" id="SSF46785">
    <property type="entry name" value="Winged helix' DNA-binding domain"/>
    <property type="match status" value="1"/>
</dbReference>
<organism evidence="5 6">
    <name type="scientific">Romboutsia lituseburensis DSM 797</name>
    <dbReference type="NCBI Taxonomy" id="1121325"/>
    <lineage>
        <taxon>Bacteria</taxon>
        <taxon>Bacillati</taxon>
        <taxon>Bacillota</taxon>
        <taxon>Clostridia</taxon>
        <taxon>Peptostreptococcales</taxon>
        <taxon>Peptostreptococcaceae</taxon>
        <taxon>Romboutsia</taxon>
    </lineage>
</organism>
<dbReference type="STRING" id="1121325.SAMN04515677_101293"/>
<reference evidence="5 6" key="1">
    <citation type="submission" date="2016-10" db="EMBL/GenBank/DDBJ databases">
        <authorList>
            <person name="de Groot N.N."/>
        </authorList>
    </citation>
    <scope>NUCLEOTIDE SEQUENCE [LARGE SCALE GENOMIC DNA]</scope>
    <source>
        <strain evidence="5 6">DSM 797</strain>
    </source>
</reference>
<gene>
    <name evidence="5" type="ORF">SAMN04515677_101293</name>
</gene>
<dbReference type="SMART" id="SM00345">
    <property type="entry name" value="HTH_GNTR"/>
    <property type="match status" value="1"/>
</dbReference>
<dbReference type="AlphaFoldDB" id="A0A1G9ILV0"/>
<sequence>MAFEFNDNKPIYIQIVDILKIKIISGELEAGSKLRSVRDLALDFEVNPNTMQRALSELERENLMYSQRTSGRFVTDDIDTIVHLREEMARIEIAELYSMLIKLGYKKEELTQIILRNLKEME</sequence>
<dbReference type="RefSeq" id="WP_092722141.1">
    <property type="nucleotide sequence ID" value="NZ_FNGW01000001.1"/>
</dbReference>
<dbReference type="InterPro" id="IPR036388">
    <property type="entry name" value="WH-like_DNA-bd_sf"/>
</dbReference>
<keyword evidence="3" id="KW-0804">Transcription</keyword>
<dbReference type="Proteomes" id="UP000199068">
    <property type="component" value="Unassembled WGS sequence"/>
</dbReference>
<dbReference type="PANTHER" id="PTHR38445">
    <property type="entry name" value="HTH-TYPE TRANSCRIPTIONAL REPRESSOR YTRA"/>
    <property type="match status" value="1"/>
</dbReference>
<dbReference type="EMBL" id="FNGW01000001">
    <property type="protein sequence ID" value="SDL25883.1"/>
    <property type="molecule type" value="Genomic_DNA"/>
</dbReference>
<dbReference type="Pfam" id="PF00392">
    <property type="entry name" value="GntR"/>
    <property type="match status" value="1"/>
</dbReference>
<dbReference type="InterPro" id="IPR036390">
    <property type="entry name" value="WH_DNA-bd_sf"/>
</dbReference>
<feature type="domain" description="HTH gntR-type" evidence="4">
    <location>
        <begin position="9"/>
        <end position="77"/>
    </location>
</feature>
<accession>A0A1G9ILV0</accession>
<dbReference type="Gene3D" id="1.10.10.10">
    <property type="entry name" value="Winged helix-like DNA-binding domain superfamily/Winged helix DNA-binding domain"/>
    <property type="match status" value="1"/>
</dbReference>